<gene>
    <name evidence="2" type="ORF">PRELSG_1259200</name>
</gene>
<dbReference type="VEuPathDB" id="PlasmoDB:PRELSG_1259200"/>
<sequence length="605" mass="71624">MDKFRKKEYICTPNKQIESIELIKKKEYSNLIKTFKKEIVKFNKDILAEKKEKEIIKMIPLIFEKSCELKKIKDNIYDNNEISDDTDLFKTPHKKENDFGKNLNLIKNFSCKKRIRTPCNFEKTNILNYEENEKNISVYSTPKRYKKRVSEKRDLVLNSKNKKKKSLYEELEYLHTPLREKNKYNFEKINKNIGEKWIMNESNVHDLPENIKNEYVSYLCSPLKRSERLIKTKINKMLNENKEVLKQEKLENNNDKSSNNSTDKDNSKVKEIHCDFEPEEEEKCWDEFYTQSADKIKPFTGITTEVAVNVITELLKSKIKKIKIDDKEFFSPITENDTIMEIGHGNHPLAVQMFEKWGTVGRYVGVEFSGEASKEALKCKKLKNLLLKRKVEFIKVLSMNYYKEDFLNGVVVESNISPSNTKTNFIKLYAFKYIFAKSTLDYITCRMDNIGNSCNWEEDLQISPSVVEMFNSLSDSLHNCKNNKNNSCIIFIEPNNSSKFRDHVLTIFKVIYTATFKYNSSAKYLRLFKIINYNKACGYMIEKRNEVFQNFEQIRQEFLKLILKSSFTKNMDEVDWFLPTQEPKKWVSNSPYDIEYLVKLDKNYL</sequence>
<proteinExistence type="predicted"/>
<dbReference type="AlphaFoldDB" id="A0A1J1H9V5"/>
<reference evidence="2 3" key="1">
    <citation type="submission" date="2015-04" db="EMBL/GenBank/DDBJ databases">
        <authorList>
            <consortium name="Pathogen Informatics"/>
        </authorList>
    </citation>
    <scope>NUCLEOTIDE SEQUENCE [LARGE SCALE GENOMIC DNA]</scope>
    <source>
        <strain evidence="2 3">SGS1</strain>
    </source>
</reference>
<dbReference type="InterPro" id="IPR029063">
    <property type="entry name" value="SAM-dependent_MTases_sf"/>
</dbReference>
<dbReference type="KEGG" id="prel:PRELSG_1259200"/>
<dbReference type="GeneID" id="39737836"/>
<dbReference type="Proteomes" id="UP000220158">
    <property type="component" value="Chromosome 12"/>
</dbReference>
<feature type="compositionally biased region" description="Basic and acidic residues" evidence="1">
    <location>
        <begin position="245"/>
        <end position="254"/>
    </location>
</feature>
<dbReference type="EMBL" id="LN835307">
    <property type="protein sequence ID" value="CRH01700.1"/>
    <property type="molecule type" value="Genomic_DNA"/>
</dbReference>
<dbReference type="OrthoDB" id="390891at2759"/>
<dbReference type="Gene3D" id="3.40.50.150">
    <property type="entry name" value="Vaccinia Virus protein VP39"/>
    <property type="match status" value="1"/>
</dbReference>
<dbReference type="RefSeq" id="XP_028534699.1">
    <property type="nucleotide sequence ID" value="XM_028678406.1"/>
</dbReference>
<evidence type="ECO:0000313" key="2">
    <source>
        <dbReference type="EMBL" id="CRH01700.1"/>
    </source>
</evidence>
<protein>
    <submittedName>
        <fullName evidence="2">Uncharacterized protein</fullName>
    </submittedName>
</protein>
<evidence type="ECO:0000256" key="1">
    <source>
        <dbReference type="SAM" id="MobiDB-lite"/>
    </source>
</evidence>
<feature type="region of interest" description="Disordered" evidence="1">
    <location>
        <begin position="245"/>
        <end position="269"/>
    </location>
</feature>
<organism evidence="2 3">
    <name type="scientific">Plasmodium relictum</name>
    <dbReference type="NCBI Taxonomy" id="85471"/>
    <lineage>
        <taxon>Eukaryota</taxon>
        <taxon>Sar</taxon>
        <taxon>Alveolata</taxon>
        <taxon>Apicomplexa</taxon>
        <taxon>Aconoidasida</taxon>
        <taxon>Haemosporida</taxon>
        <taxon>Plasmodiidae</taxon>
        <taxon>Plasmodium</taxon>
        <taxon>Plasmodium (Haemamoeba)</taxon>
    </lineage>
</organism>
<keyword evidence="3" id="KW-1185">Reference proteome</keyword>
<name>A0A1J1H9V5_PLARL</name>
<accession>A0A1J1H9V5</accession>
<evidence type="ECO:0000313" key="3">
    <source>
        <dbReference type="Proteomes" id="UP000220158"/>
    </source>
</evidence>